<dbReference type="GO" id="GO:0003677">
    <property type="term" value="F:DNA binding"/>
    <property type="evidence" value="ECO:0007669"/>
    <property type="project" value="UniProtKB-KW"/>
</dbReference>
<feature type="compositionally biased region" description="Polar residues" evidence="3">
    <location>
        <begin position="447"/>
        <end position="459"/>
    </location>
</feature>
<feature type="region of interest" description="Disordered" evidence="3">
    <location>
        <begin position="384"/>
        <end position="461"/>
    </location>
</feature>
<keyword evidence="1" id="KW-0238">DNA-binding</keyword>
<gene>
    <name evidence="5" type="ORF">RND71_004993</name>
</gene>
<dbReference type="InterPro" id="IPR000571">
    <property type="entry name" value="Znf_CCCH"/>
</dbReference>
<dbReference type="EMBL" id="JAVYJV010000003">
    <property type="protein sequence ID" value="KAK4374316.1"/>
    <property type="molecule type" value="Genomic_DNA"/>
</dbReference>
<feature type="zinc finger region" description="C3H1-type" evidence="2">
    <location>
        <begin position="464"/>
        <end position="492"/>
    </location>
</feature>
<keyword evidence="2" id="KW-0479">Metal-binding</keyword>
<dbReference type="GO" id="GO:0008270">
    <property type="term" value="F:zinc ion binding"/>
    <property type="evidence" value="ECO:0007669"/>
    <property type="project" value="UniProtKB-KW"/>
</dbReference>
<feature type="compositionally biased region" description="Polar residues" evidence="3">
    <location>
        <begin position="262"/>
        <end position="296"/>
    </location>
</feature>
<feature type="compositionally biased region" description="Polar residues" evidence="3">
    <location>
        <begin position="496"/>
        <end position="506"/>
    </location>
</feature>
<reference evidence="5" key="1">
    <citation type="submission" date="2023-12" db="EMBL/GenBank/DDBJ databases">
        <title>Genome assembly of Anisodus tanguticus.</title>
        <authorList>
            <person name="Wang Y.-J."/>
        </authorList>
    </citation>
    <scope>NUCLEOTIDE SEQUENCE</scope>
    <source>
        <strain evidence="5">KB-2021</strain>
        <tissue evidence="5">Leaf</tissue>
    </source>
</reference>
<feature type="region of interest" description="Disordered" evidence="3">
    <location>
        <begin position="262"/>
        <end position="305"/>
    </location>
</feature>
<feature type="domain" description="C3H1-type" evidence="4">
    <location>
        <begin position="464"/>
        <end position="492"/>
    </location>
</feature>
<dbReference type="PANTHER" id="PTHR33400">
    <property type="entry name" value="ZINC FINGER CCCH DOMAIN-CONTAINING PROTEIN 6-RELATED"/>
    <property type="match status" value="1"/>
</dbReference>
<keyword evidence="6" id="KW-1185">Reference proteome</keyword>
<dbReference type="Proteomes" id="UP001291623">
    <property type="component" value="Unassembled WGS sequence"/>
</dbReference>
<feature type="compositionally biased region" description="Low complexity" evidence="3">
    <location>
        <begin position="355"/>
        <end position="368"/>
    </location>
</feature>
<accession>A0AAE1STA3</accession>
<evidence type="ECO:0000259" key="4">
    <source>
        <dbReference type="PROSITE" id="PS50103"/>
    </source>
</evidence>
<dbReference type="PANTHER" id="PTHR33400:SF2">
    <property type="entry name" value="ZINC FINGER CCCH DOMAIN-CONTAINING PROTEIN 6"/>
    <property type="match status" value="1"/>
</dbReference>
<feature type="compositionally biased region" description="Basic and acidic residues" evidence="3">
    <location>
        <begin position="509"/>
        <end position="518"/>
    </location>
</feature>
<feature type="compositionally biased region" description="Low complexity" evidence="3">
    <location>
        <begin position="407"/>
        <end position="446"/>
    </location>
</feature>
<evidence type="ECO:0000256" key="3">
    <source>
        <dbReference type="SAM" id="MobiDB-lite"/>
    </source>
</evidence>
<dbReference type="PROSITE" id="PS50103">
    <property type="entry name" value="ZF_C3H1"/>
    <property type="match status" value="1"/>
</dbReference>
<keyword evidence="2" id="KW-0862">Zinc</keyword>
<dbReference type="AlphaFoldDB" id="A0AAE1STA3"/>
<evidence type="ECO:0000256" key="2">
    <source>
        <dbReference type="PROSITE-ProRule" id="PRU00723"/>
    </source>
</evidence>
<organism evidence="5 6">
    <name type="scientific">Anisodus tanguticus</name>
    <dbReference type="NCBI Taxonomy" id="243964"/>
    <lineage>
        <taxon>Eukaryota</taxon>
        <taxon>Viridiplantae</taxon>
        <taxon>Streptophyta</taxon>
        <taxon>Embryophyta</taxon>
        <taxon>Tracheophyta</taxon>
        <taxon>Spermatophyta</taxon>
        <taxon>Magnoliopsida</taxon>
        <taxon>eudicotyledons</taxon>
        <taxon>Gunneridae</taxon>
        <taxon>Pentapetalae</taxon>
        <taxon>asterids</taxon>
        <taxon>lamiids</taxon>
        <taxon>Solanales</taxon>
        <taxon>Solanaceae</taxon>
        <taxon>Solanoideae</taxon>
        <taxon>Hyoscyameae</taxon>
        <taxon>Anisodus</taxon>
    </lineage>
</organism>
<evidence type="ECO:0000313" key="6">
    <source>
        <dbReference type="Proteomes" id="UP001291623"/>
    </source>
</evidence>
<sequence length="518" mass="56144">MRRQVKSKRVTWASDGSLFQVKLFLSEDSPSQVGIGGTQDHLQAKISLPLHAGVLVSDDNLPPGFEGAQPASLWKNKIAQIPVIKWSRPPSFVLDIKWQVVAGEESNEMEIQKQREMRVLEAIYPRESSIPPNPSIGPGEETLHNDQHTPVIPLTPVEEEEVADPSYGTVQPTNAVVSTAQVMQSGVPLSNRSAGNNFPVHGNSSSGVVHGVEPDVAAAAQAALTALMADNGQRNLIDHELLIKILSDPKIVGQLVTHQGVGTNSHSMPATSTQSMSAVSMPNPRPQASSITTQPFVHTGRTDPPPVQVSRTELGMPSVAGASNGPYHSAPSRIGPVPSLRPRGPEAVSAPLPSPVATVSTPSSSMPALVPRDINYYKSLIQQHGGERQETLPPQYSNNRSNQQLGSVQESQNNQQYSNNRNNQQLGSVQESQNNQQYSNNRNNQQLGSVQESQNSYNLRDSKPKIMKPCIYFNSSRGCRHGANCAYMHDASSQQRVGSLPEVQSSKRMKMDREITGT</sequence>
<evidence type="ECO:0000256" key="1">
    <source>
        <dbReference type="ARBA" id="ARBA00023125"/>
    </source>
</evidence>
<keyword evidence="2" id="KW-0863">Zinc-finger</keyword>
<feature type="region of interest" description="Disordered" evidence="3">
    <location>
        <begin position="496"/>
        <end position="518"/>
    </location>
</feature>
<name>A0AAE1STA3_9SOLA</name>
<protein>
    <recommendedName>
        <fullName evidence="4">C3H1-type domain-containing protein</fullName>
    </recommendedName>
</protein>
<evidence type="ECO:0000313" key="5">
    <source>
        <dbReference type="EMBL" id="KAK4374316.1"/>
    </source>
</evidence>
<proteinExistence type="predicted"/>
<feature type="compositionally biased region" description="Polar residues" evidence="3">
    <location>
        <begin position="392"/>
        <end position="406"/>
    </location>
</feature>
<feature type="region of interest" description="Disordered" evidence="3">
    <location>
        <begin position="317"/>
        <end position="369"/>
    </location>
</feature>
<comment type="caution">
    <text evidence="5">The sequence shown here is derived from an EMBL/GenBank/DDBJ whole genome shotgun (WGS) entry which is preliminary data.</text>
</comment>